<feature type="domain" description="ZZ-type" evidence="6">
    <location>
        <begin position="619"/>
        <end position="677"/>
    </location>
</feature>
<evidence type="ECO:0000256" key="5">
    <source>
        <dbReference type="SAM" id="MobiDB-lite"/>
    </source>
</evidence>
<dbReference type="InterPro" id="IPR009057">
    <property type="entry name" value="Homeodomain-like_sf"/>
</dbReference>
<dbReference type="InterPro" id="IPR000433">
    <property type="entry name" value="Znf_ZZ"/>
</dbReference>
<feature type="region of interest" description="Disordered" evidence="5">
    <location>
        <begin position="195"/>
        <end position="253"/>
    </location>
</feature>
<evidence type="ECO:0000256" key="3">
    <source>
        <dbReference type="ARBA" id="ARBA00022833"/>
    </source>
</evidence>
<name>A0A2A9M512_BESBE</name>
<evidence type="ECO:0000256" key="4">
    <source>
        <dbReference type="PROSITE-ProRule" id="PRU00228"/>
    </source>
</evidence>
<dbReference type="InterPro" id="IPR036388">
    <property type="entry name" value="WH-like_DNA-bd_sf"/>
</dbReference>
<feature type="compositionally biased region" description="Acidic residues" evidence="5">
    <location>
        <begin position="799"/>
        <end position="819"/>
    </location>
</feature>
<feature type="compositionally biased region" description="Basic and acidic residues" evidence="5">
    <location>
        <begin position="778"/>
        <end position="798"/>
    </location>
</feature>
<dbReference type="SUPFAM" id="SSF46689">
    <property type="entry name" value="Homeodomain-like"/>
    <property type="match status" value="2"/>
</dbReference>
<dbReference type="RefSeq" id="XP_029217587.1">
    <property type="nucleotide sequence ID" value="XM_029366156.1"/>
</dbReference>
<feature type="region of interest" description="Disordered" evidence="5">
    <location>
        <begin position="1"/>
        <end position="48"/>
    </location>
</feature>
<dbReference type="OrthoDB" id="270417at2759"/>
<dbReference type="InterPro" id="IPR043145">
    <property type="entry name" value="Znf_ZZ_sf"/>
</dbReference>
<dbReference type="Gene3D" id="3.30.60.90">
    <property type="match status" value="1"/>
</dbReference>
<dbReference type="SUPFAM" id="SSF57850">
    <property type="entry name" value="RING/U-box"/>
    <property type="match status" value="1"/>
</dbReference>
<keyword evidence="2 4" id="KW-0863">Zinc-finger</keyword>
<dbReference type="SMART" id="SM00291">
    <property type="entry name" value="ZnF_ZZ"/>
    <property type="match status" value="1"/>
</dbReference>
<dbReference type="EMBL" id="NWUJ01000008">
    <property type="protein sequence ID" value="PFH33578.1"/>
    <property type="molecule type" value="Genomic_DNA"/>
</dbReference>
<dbReference type="GO" id="GO:0006357">
    <property type="term" value="P:regulation of transcription by RNA polymerase II"/>
    <property type="evidence" value="ECO:0007669"/>
    <property type="project" value="TreeGrafter"/>
</dbReference>
<dbReference type="GO" id="GO:0003682">
    <property type="term" value="F:chromatin binding"/>
    <property type="evidence" value="ECO:0007669"/>
    <property type="project" value="TreeGrafter"/>
</dbReference>
<feature type="compositionally biased region" description="Low complexity" evidence="5">
    <location>
        <begin position="237"/>
        <end position="253"/>
    </location>
</feature>
<evidence type="ECO:0000313" key="8">
    <source>
        <dbReference type="Proteomes" id="UP000224006"/>
    </source>
</evidence>
<feature type="region of interest" description="Disordered" evidence="5">
    <location>
        <begin position="1082"/>
        <end position="1144"/>
    </location>
</feature>
<dbReference type="Pfam" id="PF25299">
    <property type="entry name" value="ZZ_ADA2"/>
    <property type="match status" value="1"/>
</dbReference>
<feature type="compositionally biased region" description="Basic and acidic residues" evidence="5">
    <location>
        <begin position="1123"/>
        <end position="1143"/>
    </location>
</feature>
<feature type="region of interest" description="Disordered" evidence="5">
    <location>
        <begin position="708"/>
        <end position="727"/>
    </location>
</feature>
<dbReference type="PROSITE" id="PS01357">
    <property type="entry name" value="ZF_ZZ_1"/>
    <property type="match status" value="1"/>
</dbReference>
<dbReference type="InterPro" id="IPR055141">
    <property type="entry name" value="TADA2A_B-like_dom"/>
</dbReference>
<feature type="region of interest" description="Disordered" evidence="5">
    <location>
        <begin position="1322"/>
        <end position="1344"/>
    </location>
</feature>
<dbReference type="GO" id="GO:0005634">
    <property type="term" value="C:nucleus"/>
    <property type="evidence" value="ECO:0007669"/>
    <property type="project" value="TreeGrafter"/>
</dbReference>
<keyword evidence="3" id="KW-0862">Zinc</keyword>
<comment type="caution">
    <text evidence="7">The sequence shown here is derived from an EMBL/GenBank/DDBJ whole genome shotgun (WGS) entry which is preliminary data.</text>
</comment>
<feature type="compositionally biased region" description="Basic and acidic residues" evidence="5">
    <location>
        <begin position="302"/>
        <end position="320"/>
    </location>
</feature>
<accession>A0A2A9M512</accession>
<dbReference type="GO" id="GO:0008270">
    <property type="term" value="F:zinc ion binding"/>
    <property type="evidence" value="ECO:0007669"/>
    <property type="project" value="UniProtKB-KW"/>
</dbReference>
<dbReference type="GeneID" id="40312721"/>
<dbReference type="Pfam" id="PF22941">
    <property type="entry name" value="TADA2A-like_3rd"/>
    <property type="match status" value="1"/>
</dbReference>
<feature type="compositionally biased region" description="Gly residues" evidence="5">
    <location>
        <begin position="1111"/>
        <end position="1122"/>
    </location>
</feature>
<feature type="region of interest" description="Disordered" evidence="5">
    <location>
        <begin position="393"/>
        <end position="439"/>
    </location>
</feature>
<feature type="compositionally biased region" description="Polar residues" evidence="5">
    <location>
        <begin position="36"/>
        <end position="45"/>
    </location>
</feature>
<dbReference type="PROSITE" id="PS50135">
    <property type="entry name" value="ZF_ZZ_2"/>
    <property type="match status" value="1"/>
</dbReference>
<dbReference type="KEGG" id="bbes:BESB_077950"/>
<organism evidence="7 8">
    <name type="scientific">Besnoitia besnoiti</name>
    <name type="common">Apicomplexan protozoan</name>
    <dbReference type="NCBI Taxonomy" id="94643"/>
    <lineage>
        <taxon>Eukaryota</taxon>
        <taxon>Sar</taxon>
        <taxon>Alveolata</taxon>
        <taxon>Apicomplexa</taxon>
        <taxon>Conoidasida</taxon>
        <taxon>Coccidia</taxon>
        <taxon>Eucoccidiorida</taxon>
        <taxon>Eimeriorina</taxon>
        <taxon>Sarcocystidae</taxon>
        <taxon>Besnoitia</taxon>
    </lineage>
</organism>
<dbReference type="PANTHER" id="PTHR12374">
    <property type="entry name" value="TRANSCRIPTIONAL ADAPTOR 2 ADA2 -RELATED"/>
    <property type="match status" value="1"/>
</dbReference>
<dbReference type="PANTHER" id="PTHR12374:SF20">
    <property type="entry name" value="TRANSCRIPTIONAL ADAPTER 2-ALPHA"/>
    <property type="match status" value="1"/>
</dbReference>
<dbReference type="GO" id="GO:0003713">
    <property type="term" value="F:transcription coactivator activity"/>
    <property type="evidence" value="ECO:0007669"/>
    <property type="project" value="TreeGrafter"/>
</dbReference>
<dbReference type="CDD" id="cd11660">
    <property type="entry name" value="SANT_TRF"/>
    <property type="match status" value="1"/>
</dbReference>
<protein>
    <submittedName>
        <fullName evidence="7">ADA2-A transcriptional co-activator SAGA component</fullName>
    </submittedName>
</protein>
<dbReference type="STRING" id="94643.A0A2A9M512"/>
<feature type="region of interest" description="Disordered" evidence="5">
    <location>
        <begin position="491"/>
        <end position="546"/>
    </location>
</feature>
<dbReference type="Proteomes" id="UP000224006">
    <property type="component" value="Chromosome VII"/>
</dbReference>
<dbReference type="GO" id="GO:0006338">
    <property type="term" value="P:chromatin remodeling"/>
    <property type="evidence" value="ECO:0007669"/>
    <property type="project" value="TreeGrafter"/>
</dbReference>
<gene>
    <name evidence="7" type="ORF">BESB_077950</name>
</gene>
<feature type="compositionally biased region" description="Gly residues" evidence="5">
    <location>
        <begin position="227"/>
        <end position="236"/>
    </location>
</feature>
<evidence type="ECO:0000256" key="2">
    <source>
        <dbReference type="ARBA" id="ARBA00022771"/>
    </source>
</evidence>
<evidence type="ECO:0000256" key="1">
    <source>
        <dbReference type="ARBA" id="ARBA00022723"/>
    </source>
</evidence>
<reference evidence="7 8" key="1">
    <citation type="submission" date="2017-09" db="EMBL/GenBank/DDBJ databases">
        <title>Genome sequencing of Besnoitia besnoiti strain Bb-Ger1.</title>
        <authorList>
            <person name="Schares G."/>
            <person name="Venepally P."/>
            <person name="Lorenzi H.A."/>
        </authorList>
    </citation>
    <scope>NUCLEOTIDE SEQUENCE [LARGE SCALE GENOMIC DNA]</scope>
    <source>
        <strain evidence="7 8">Bb-Ger1</strain>
    </source>
</reference>
<keyword evidence="1" id="KW-0479">Metal-binding</keyword>
<feature type="compositionally biased region" description="Low complexity" evidence="5">
    <location>
        <begin position="284"/>
        <end position="301"/>
    </location>
</feature>
<dbReference type="Gene3D" id="1.10.10.10">
    <property type="entry name" value="Winged helix-like DNA-binding domain superfamily/Winged helix DNA-binding domain"/>
    <property type="match status" value="1"/>
</dbReference>
<feature type="compositionally biased region" description="Polar residues" evidence="5">
    <location>
        <begin position="760"/>
        <end position="772"/>
    </location>
</feature>
<evidence type="ECO:0000259" key="6">
    <source>
        <dbReference type="PROSITE" id="PS50135"/>
    </source>
</evidence>
<proteinExistence type="predicted"/>
<dbReference type="Gene3D" id="1.10.10.60">
    <property type="entry name" value="Homeodomain-like"/>
    <property type="match status" value="1"/>
</dbReference>
<keyword evidence="8" id="KW-1185">Reference proteome</keyword>
<dbReference type="InterPro" id="IPR041983">
    <property type="entry name" value="ADA2-like_ZZ"/>
</dbReference>
<dbReference type="VEuPathDB" id="ToxoDB:BESB_077950"/>
<feature type="region of interest" description="Disordered" evidence="5">
    <location>
        <begin position="760"/>
        <end position="839"/>
    </location>
</feature>
<feature type="compositionally biased region" description="Low complexity" evidence="5">
    <location>
        <begin position="195"/>
        <end position="226"/>
    </location>
</feature>
<sequence length="1344" mass="135245">MEGGSPAGNGAAHPSQAPRGEGKTGEADAVPACPTSAAQSSSSPFLASADGLSPSAPFAAAIPLAAPGAPPAASLPYPPPTFPPSVAFSAPRPFCSSYAAAPSPAYAQQSGAPASASGLAASALPASLPAAYPPFAASAAPALAFTGAAGAPQSSAERSAGAALPFSGSPFPAACPEAQGAPPFAFSPPAPLPLGAASARSTGTAPLSSAPAPGLSSSTSSSSGREAQGGGGGGAPAGSAAFPAGSSAAQGPAWGAAPQCLGTRGSLCVSSASAPASGALRVNSAGETPGAPSAAGAAGAADKARKEGEEASAGGKEESAVHALASDLKRQSVAENSTAPAAAPFPSPAPSAAFGAPGGGGVAVVGAAASAAVPSAGSAPAAFPQSGGSVLQPPLPFATGAQFPPGSYPPPGFASPFPGAVTPPPFPMQPAAGAGGAGNLNPGAAPPYSSFSPAAPAPSSSSPYPVAVSAPPFPSAAPAVPYGPAACCPAAAAAEEEEDEESKRAKRARQGEAAPPPLAGLFAHLAPQTPSGLPNGFQRPGEAAPPVPGRPLPPGAAHAFPSLASSPPFPPAPGFVSSAPPYPPTVSTALPPAPPPFPAAIPLDKHKGSLVDGLGAFGLAQYHCDVCTKDISNVCRIRCAECEDFDLCVACFCMGAEVEGKAHKNSHSYIPIGRNAFPLLRHKWTADEELRLLEGVSKYGFGNWSVGAQKQPGGGGEGATGLPRTLDGRGDVAELVNNVALTPKTSQECDQHYTEVYLNSRTSPLPDTSTLLMSKDGGPLKEERRQEETRKTRGGKEEEKDDDDDKERENADGEAEEEDSARPAGAVAPPSRAGTAKPTHSIVGYWPLRGDFDVEYDNDAELILADMEFKEDEAVQERHLKLQVIEIYNSKLDERIYRKRTVINRGLLDTKTLHQREKKRTKEERDLHNLFKPLARFHSDEEQERLVQLLIEEKRIRARLSMLHEWRSLGLKTADDVGAYEGDKRWREQLQRFRASELSSLFFSGGLASLFAKHVNAQQTGKLPPAAGVAPPHLPLAAAAAGLPGAVAASPSLAAKQSGRAAGSPSAGGGGVGNVGSAAAASASSAQAESPQHANVNAPNTPRGGAATAAGGVGGGVDGCSGGREREAEKGKREGKDRGDGARPLKGARAAIAAAGDKELEALPISAFPGAALLTAKEQAFCEDAQLAPVFYLLAKRMLLREMSRHKKFNATDFSKPMELFVNRVGQLYDFYVNVSDFAPCCPAPAATAGASRAGAPAASSAPGGVAPGLRPFASPAGLGAASASSAFYRTVTGATPGVEPVYNAGVPQPYPYGFPPAGAPVKLPEAPAAPRSASPRGRASQGC</sequence>
<feature type="region of interest" description="Disordered" evidence="5">
    <location>
        <begin position="280"/>
        <end position="322"/>
    </location>
</feature>
<dbReference type="CDD" id="cd02335">
    <property type="entry name" value="ZZ_ADA2"/>
    <property type="match status" value="1"/>
</dbReference>
<evidence type="ECO:0000313" key="7">
    <source>
        <dbReference type="EMBL" id="PFH33578.1"/>
    </source>
</evidence>